<dbReference type="Pfam" id="PF00092">
    <property type="entry name" value="VWA"/>
    <property type="match status" value="1"/>
</dbReference>
<dbReference type="InterPro" id="IPR002035">
    <property type="entry name" value="VWF_A"/>
</dbReference>
<dbReference type="SUPFAM" id="SSF52317">
    <property type="entry name" value="Class I glutamine amidotransferase-like"/>
    <property type="match status" value="1"/>
</dbReference>
<feature type="transmembrane region" description="Helical" evidence="1">
    <location>
        <begin position="60"/>
        <end position="82"/>
    </location>
</feature>
<feature type="transmembrane region" description="Helical" evidence="1">
    <location>
        <begin position="777"/>
        <end position="795"/>
    </location>
</feature>
<accession>A0ABD5U2U9</accession>
<dbReference type="SMART" id="SM00327">
    <property type="entry name" value="VWA"/>
    <property type="match status" value="1"/>
</dbReference>
<feature type="domain" description="VWFA" evidence="2">
    <location>
        <begin position="401"/>
        <end position="562"/>
    </location>
</feature>
<dbReference type="EMBL" id="JBHSXH010000015">
    <property type="protein sequence ID" value="MFC6825868.1"/>
    <property type="molecule type" value="Genomic_DNA"/>
</dbReference>
<keyword evidence="1" id="KW-1133">Transmembrane helix</keyword>
<name>A0ABD5U2U9_9EURY</name>
<evidence type="ECO:0000256" key="1">
    <source>
        <dbReference type="SAM" id="Phobius"/>
    </source>
</evidence>
<dbReference type="RefSeq" id="WP_379696610.1">
    <property type="nucleotide sequence ID" value="NZ_JBHSXH010000015.1"/>
</dbReference>
<proteinExistence type="predicted"/>
<protein>
    <submittedName>
        <fullName evidence="3">VWA domain-containing protein</fullName>
    </submittedName>
</protein>
<sequence>MSPGLPVSTAPQASFELPTGLSAGAERPLLLLALPVCALLLWALVWRGATGTASERSRRWFFATRLLVVALVVLAAAGPYTVASRETSGDPRVTVLADRSDSTAVSPRVTDRLTNDIKGAGVPVTATTIGSGDASPVGDAVAANLRENGSVVLVSDGRVTEGRSLAEVAELARSLNATVSVVSPQPTDRERYVALNGPSKTSVGVENEFLASVDDVGADAPTTVTVSVDGERVAERTVQNGTGAFEFDHTFDSTGTHRVTARIEGADDVYPQNDVFRKTVRVVEKPTILYVSPGDYPFRQYLSEVYDVETASSVPEDLSPYHAVVLQDVPAEGVGNVAEGTSAGGRASPGNVDALQEFVIDGNGLLVVGGRNSFENGGYEGSSLASMLPVSTGEGASRSTNLVFAIDVSGSAESGMRVQKAVTLSVLDQLGDENRVGIVGFNHNAYAVAPIQSLGSNRASLEDRVRRLQSGGATDIAAGLRGAGEMLGEDPGTVILVSDGHDKVGPPSAVAQRLRARGVRVIAVGAGKNPDEEKLRTIAQSGGGNYFRATETNRLRILFGGSKQYEGSGLTVVDPDSFVTSGVELTANPGEVNDVSVRRGADFLVAADDGTPAVATWRYGLGRVGTITAYGPDGTLDGLLSRPDSLLLTKSTNYVVGDPERKATGVAAISDTRVGSPTTVTVRGEERPTAEGAQFRQVSEGRYEASVTPDEAGYHDVLSATYAANYRAEYAGFGPDPALESLATGTGGKVFRPSEGARIAEFAREQSTRVRPVRQDWTWVALLLAALLFAAEVVYRRVKVRRSGTTAEGGLT</sequence>
<dbReference type="PANTHER" id="PTHR37947:SF1">
    <property type="entry name" value="BLL2462 PROTEIN"/>
    <property type="match status" value="1"/>
</dbReference>
<dbReference type="Gene3D" id="3.40.50.880">
    <property type="match status" value="1"/>
</dbReference>
<dbReference type="InterPro" id="IPR036465">
    <property type="entry name" value="vWFA_dom_sf"/>
</dbReference>
<dbReference type="Gene3D" id="3.40.50.410">
    <property type="entry name" value="von Willebrand factor, type A domain"/>
    <property type="match status" value="1"/>
</dbReference>
<dbReference type="PANTHER" id="PTHR37947">
    <property type="entry name" value="BLL2462 PROTEIN"/>
    <property type="match status" value="1"/>
</dbReference>
<keyword evidence="1" id="KW-0812">Transmembrane</keyword>
<dbReference type="PROSITE" id="PS50234">
    <property type="entry name" value="VWFA"/>
    <property type="match status" value="1"/>
</dbReference>
<comment type="caution">
    <text evidence="3">The sequence shown here is derived from an EMBL/GenBank/DDBJ whole genome shotgun (WGS) entry which is preliminary data.</text>
</comment>
<dbReference type="InterPro" id="IPR029062">
    <property type="entry name" value="Class_I_gatase-like"/>
</dbReference>
<dbReference type="AlphaFoldDB" id="A0ABD5U2U9"/>
<evidence type="ECO:0000313" key="4">
    <source>
        <dbReference type="Proteomes" id="UP001596408"/>
    </source>
</evidence>
<reference evidence="3 4" key="1">
    <citation type="journal article" date="2019" name="Int. J. Syst. Evol. Microbiol.">
        <title>The Global Catalogue of Microorganisms (GCM) 10K type strain sequencing project: providing services to taxonomists for standard genome sequencing and annotation.</title>
        <authorList>
            <consortium name="The Broad Institute Genomics Platform"/>
            <consortium name="The Broad Institute Genome Sequencing Center for Infectious Disease"/>
            <person name="Wu L."/>
            <person name="Ma J."/>
        </authorList>
    </citation>
    <scope>NUCLEOTIDE SEQUENCE [LARGE SCALE GENOMIC DNA]</scope>
    <source>
        <strain evidence="3 4">YIM 94188</strain>
    </source>
</reference>
<keyword evidence="4" id="KW-1185">Reference proteome</keyword>
<gene>
    <name evidence="3" type="ORF">ACFQEV_12810</name>
</gene>
<keyword evidence="1" id="KW-0472">Membrane</keyword>
<feature type="transmembrane region" description="Helical" evidence="1">
    <location>
        <begin position="29"/>
        <end position="48"/>
    </location>
</feature>
<organism evidence="3 4">
    <name type="scientific">Halopelagius fulvigenes</name>
    <dbReference type="NCBI Taxonomy" id="1198324"/>
    <lineage>
        <taxon>Archaea</taxon>
        <taxon>Methanobacteriati</taxon>
        <taxon>Methanobacteriota</taxon>
        <taxon>Stenosarchaea group</taxon>
        <taxon>Halobacteria</taxon>
        <taxon>Halobacteriales</taxon>
        <taxon>Haloferacaceae</taxon>
    </lineage>
</organism>
<dbReference type="Proteomes" id="UP001596408">
    <property type="component" value="Unassembled WGS sequence"/>
</dbReference>
<dbReference type="SUPFAM" id="SSF53300">
    <property type="entry name" value="vWA-like"/>
    <property type="match status" value="1"/>
</dbReference>
<evidence type="ECO:0000313" key="3">
    <source>
        <dbReference type="EMBL" id="MFC6825868.1"/>
    </source>
</evidence>
<evidence type="ECO:0000259" key="2">
    <source>
        <dbReference type="PROSITE" id="PS50234"/>
    </source>
</evidence>